<dbReference type="AlphaFoldDB" id="A0A6P8J5N4"/>
<feature type="signal peptide" evidence="2">
    <location>
        <begin position="1"/>
        <end position="21"/>
    </location>
</feature>
<evidence type="ECO:0000256" key="2">
    <source>
        <dbReference type="SAM" id="SignalP"/>
    </source>
</evidence>
<organism evidence="3 4">
    <name type="scientific">Actinia tenebrosa</name>
    <name type="common">Australian red waratah sea anemone</name>
    <dbReference type="NCBI Taxonomy" id="6105"/>
    <lineage>
        <taxon>Eukaryota</taxon>
        <taxon>Metazoa</taxon>
        <taxon>Cnidaria</taxon>
        <taxon>Anthozoa</taxon>
        <taxon>Hexacorallia</taxon>
        <taxon>Actiniaria</taxon>
        <taxon>Actiniidae</taxon>
        <taxon>Actinia</taxon>
    </lineage>
</organism>
<sequence length="136" mass="15718">MLHWISLFLALMILNHPITEGRPARTSLKRTIRQNTILAFKKESALLHLLDRPFLPFKKDSTPDPTDDTFLPFKRDSTPEPTPDPFLPFKRDSTPDPTPDPFLPFKRDSTPDPTPDPFLPFKREGPIIPFKKSRRS</sequence>
<keyword evidence="2" id="KW-0732">Signal</keyword>
<feature type="chain" id="PRO_5027922827" evidence="2">
    <location>
        <begin position="22"/>
        <end position="136"/>
    </location>
</feature>
<dbReference type="RefSeq" id="XP_031575014.1">
    <property type="nucleotide sequence ID" value="XM_031719154.1"/>
</dbReference>
<evidence type="ECO:0000313" key="3">
    <source>
        <dbReference type="Proteomes" id="UP000515163"/>
    </source>
</evidence>
<dbReference type="OrthoDB" id="10647041at2759"/>
<keyword evidence="3" id="KW-1185">Reference proteome</keyword>
<evidence type="ECO:0000256" key="1">
    <source>
        <dbReference type="SAM" id="MobiDB-lite"/>
    </source>
</evidence>
<dbReference type="Proteomes" id="UP000515163">
    <property type="component" value="Unplaced"/>
</dbReference>
<feature type="region of interest" description="Disordered" evidence="1">
    <location>
        <begin position="56"/>
        <end position="136"/>
    </location>
</feature>
<dbReference type="InParanoid" id="A0A6P8J5N4"/>
<proteinExistence type="predicted"/>
<accession>A0A6P8J5N4</accession>
<dbReference type="KEGG" id="aten:116308676"/>
<evidence type="ECO:0000313" key="4">
    <source>
        <dbReference type="RefSeq" id="XP_031575014.1"/>
    </source>
</evidence>
<name>A0A6P8J5N4_ACTTE</name>
<reference evidence="4" key="1">
    <citation type="submission" date="2025-08" db="UniProtKB">
        <authorList>
            <consortium name="RefSeq"/>
        </authorList>
    </citation>
    <scope>IDENTIFICATION</scope>
    <source>
        <tissue evidence="4">Tentacle</tissue>
    </source>
</reference>
<protein>
    <submittedName>
        <fullName evidence="4">Extensin-like</fullName>
    </submittedName>
</protein>
<gene>
    <name evidence="4" type="primary">LOC116308676</name>
</gene>
<dbReference type="GeneID" id="116308676"/>